<feature type="transmembrane region" description="Helical" evidence="2">
    <location>
        <begin position="619"/>
        <end position="640"/>
    </location>
</feature>
<evidence type="ECO:0000313" key="5">
    <source>
        <dbReference type="EMBL" id="HIZ36173.1"/>
    </source>
</evidence>
<keyword evidence="2" id="KW-1133">Transmembrane helix</keyword>
<feature type="chain" id="PRO_5039503050" evidence="3">
    <location>
        <begin position="33"/>
        <end position="649"/>
    </location>
</feature>
<feature type="transmembrane region" description="Helical" evidence="2">
    <location>
        <begin position="546"/>
        <end position="565"/>
    </location>
</feature>
<comment type="caution">
    <text evidence="5">The sequence shown here is derived from an EMBL/GenBank/DDBJ whole genome shotgun (WGS) entry which is preliminary data.</text>
</comment>
<feature type="signal peptide" evidence="3">
    <location>
        <begin position="1"/>
        <end position="32"/>
    </location>
</feature>
<sequence>MTSRRTRTTRTAALLALLAVPALLAVHPPAPATATPAEAGTPDLGEVGAIVDELVPAQLAAGDIPGAVVTVVADGRTVFSSGYGVADPATGAPMEPDSTGLYTASEGKLFTATAIMQLVADGKLDLHTDINEYLEHPIPDTYPDRPVTLHHLLTYTSGFDYDVYGWSQWEAGELPTLEEFTTEVRPDRVRPPGALIAYNNYDFVLAGRIVEIASGQSYADYLDEHVFAPAGMSSTTAQQPHPADLQARTSPGYRPADGGQEAAGAQTSPAVPVGSDTLTTGGDMGRFMIAQLSADSPLGTEATRAMQTEQVRPDAEVPGMGYAFEQRPRNGEQVVTKDGDQPGTHHNLALLPEHDIGIHVAYNGDGTNGAAFWGGKELVRAILDQYFPDRATDPPASTSSAADVEALAGSYRAARTSQETFTKVTSLTAPVTVEATGPGTLSTTGLSEDPDAGSQTWQQTSPGHFVLDGGGATLAVTGSGALVTSQMPNNSFEPLPWYEAPTLHLVLLGGTALVLLAAFVTVPVRAVLGRVRGQERGPLGGRAAQALTWLNGLCLVLFGAAFAMVSADPNLLMQIPFTGSPALSFALNTMTVMAVLTLALIGLSAAAWLRRWWSVRGRIALTITTVAATAFVAVAIYYRLIGPPFTLPV</sequence>
<dbReference type="InterPro" id="IPR012338">
    <property type="entry name" value="Beta-lactam/transpept-like"/>
</dbReference>
<dbReference type="InterPro" id="IPR006311">
    <property type="entry name" value="TAT_signal"/>
</dbReference>
<dbReference type="Pfam" id="PF00144">
    <property type="entry name" value="Beta-lactamase"/>
    <property type="match status" value="1"/>
</dbReference>
<feature type="transmembrane region" description="Helical" evidence="2">
    <location>
        <begin position="503"/>
        <end position="526"/>
    </location>
</feature>
<keyword evidence="2" id="KW-0472">Membrane</keyword>
<dbReference type="EMBL" id="DXBY01000173">
    <property type="protein sequence ID" value="HIZ36173.1"/>
    <property type="molecule type" value="Genomic_DNA"/>
</dbReference>
<dbReference type="Gene3D" id="3.40.710.10">
    <property type="entry name" value="DD-peptidase/beta-lactamase superfamily"/>
    <property type="match status" value="1"/>
</dbReference>
<evidence type="ECO:0000259" key="4">
    <source>
        <dbReference type="Pfam" id="PF00144"/>
    </source>
</evidence>
<reference evidence="5" key="1">
    <citation type="journal article" date="2021" name="PeerJ">
        <title>Extensive microbial diversity within the chicken gut microbiome revealed by metagenomics and culture.</title>
        <authorList>
            <person name="Gilroy R."/>
            <person name="Ravi A."/>
            <person name="Getino M."/>
            <person name="Pursley I."/>
            <person name="Horton D.L."/>
            <person name="Alikhan N.F."/>
            <person name="Baker D."/>
            <person name="Gharbi K."/>
            <person name="Hall N."/>
            <person name="Watson M."/>
            <person name="Adriaenssens E.M."/>
            <person name="Foster-Nyarko E."/>
            <person name="Jarju S."/>
            <person name="Secka A."/>
            <person name="Antonio M."/>
            <person name="Oren A."/>
            <person name="Chaudhuri R.R."/>
            <person name="La Ragione R."/>
            <person name="Hildebrand F."/>
            <person name="Pallen M.J."/>
        </authorList>
    </citation>
    <scope>NUCLEOTIDE SEQUENCE</scope>
    <source>
        <strain evidence="5">ChiGjej4B4-7305</strain>
    </source>
</reference>
<organism evidence="5 6">
    <name type="scientific">Candidatus Ruania gallistercoris</name>
    <dbReference type="NCBI Taxonomy" id="2838746"/>
    <lineage>
        <taxon>Bacteria</taxon>
        <taxon>Bacillati</taxon>
        <taxon>Actinomycetota</taxon>
        <taxon>Actinomycetes</taxon>
        <taxon>Micrococcales</taxon>
        <taxon>Ruaniaceae</taxon>
        <taxon>Ruania</taxon>
    </lineage>
</organism>
<evidence type="ECO:0000256" key="1">
    <source>
        <dbReference type="SAM" id="MobiDB-lite"/>
    </source>
</evidence>
<name>A0A9D2J4E4_9MICO</name>
<keyword evidence="2" id="KW-0812">Transmembrane</keyword>
<dbReference type="InterPro" id="IPR050491">
    <property type="entry name" value="AmpC-like"/>
</dbReference>
<evidence type="ECO:0000256" key="3">
    <source>
        <dbReference type="SAM" id="SignalP"/>
    </source>
</evidence>
<dbReference type="PANTHER" id="PTHR46825">
    <property type="entry name" value="D-ALANYL-D-ALANINE-CARBOXYPEPTIDASE/ENDOPEPTIDASE AMPH"/>
    <property type="match status" value="1"/>
</dbReference>
<dbReference type="PANTHER" id="PTHR46825:SF9">
    <property type="entry name" value="BETA-LACTAMASE-RELATED DOMAIN-CONTAINING PROTEIN"/>
    <property type="match status" value="1"/>
</dbReference>
<feature type="region of interest" description="Disordered" evidence="1">
    <location>
        <begin position="435"/>
        <end position="457"/>
    </location>
</feature>
<keyword evidence="3" id="KW-0732">Signal</keyword>
<accession>A0A9D2J4E4</accession>
<dbReference type="InterPro" id="IPR001466">
    <property type="entry name" value="Beta-lactam-related"/>
</dbReference>
<feature type="compositionally biased region" description="Low complexity" evidence="1">
    <location>
        <begin position="436"/>
        <end position="447"/>
    </location>
</feature>
<protein>
    <submittedName>
        <fullName evidence="5">Beta-lactamase family protein</fullName>
    </submittedName>
</protein>
<dbReference type="PROSITE" id="PS51318">
    <property type="entry name" value="TAT"/>
    <property type="match status" value="1"/>
</dbReference>
<feature type="domain" description="Beta-lactamase-related" evidence="4">
    <location>
        <begin position="51"/>
        <end position="369"/>
    </location>
</feature>
<gene>
    <name evidence="5" type="ORF">H9815_10370</name>
</gene>
<dbReference type="SUPFAM" id="SSF56601">
    <property type="entry name" value="beta-lactamase/transpeptidase-like"/>
    <property type="match status" value="1"/>
</dbReference>
<dbReference type="AlphaFoldDB" id="A0A9D2J4E4"/>
<proteinExistence type="predicted"/>
<feature type="region of interest" description="Disordered" evidence="1">
    <location>
        <begin position="232"/>
        <end position="279"/>
    </location>
</feature>
<dbReference type="Proteomes" id="UP000824037">
    <property type="component" value="Unassembled WGS sequence"/>
</dbReference>
<evidence type="ECO:0000313" key="6">
    <source>
        <dbReference type="Proteomes" id="UP000824037"/>
    </source>
</evidence>
<reference evidence="5" key="2">
    <citation type="submission" date="2021-04" db="EMBL/GenBank/DDBJ databases">
        <authorList>
            <person name="Gilroy R."/>
        </authorList>
    </citation>
    <scope>NUCLEOTIDE SEQUENCE</scope>
    <source>
        <strain evidence="5">ChiGjej4B4-7305</strain>
    </source>
</reference>
<evidence type="ECO:0000256" key="2">
    <source>
        <dbReference type="SAM" id="Phobius"/>
    </source>
</evidence>
<feature type="transmembrane region" description="Helical" evidence="2">
    <location>
        <begin position="585"/>
        <end position="607"/>
    </location>
</feature>